<organism evidence="1 2">
    <name type="scientific">Populus alba</name>
    <name type="common">White poplar</name>
    <dbReference type="NCBI Taxonomy" id="43335"/>
    <lineage>
        <taxon>Eukaryota</taxon>
        <taxon>Viridiplantae</taxon>
        <taxon>Streptophyta</taxon>
        <taxon>Embryophyta</taxon>
        <taxon>Tracheophyta</taxon>
        <taxon>Spermatophyta</taxon>
        <taxon>Magnoliopsida</taxon>
        <taxon>eudicotyledons</taxon>
        <taxon>Gunneridae</taxon>
        <taxon>Pentapetalae</taxon>
        <taxon>rosids</taxon>
        <taxon>fabids</taxon>
        <taxon>Malpighiales</taxon>
        <taxon>Salicaceae</taxon>
        <taxon>Saliceae</taxon>
        <taxon>Populus</taxon>
    </lineage>
</organism>
<accession>A0ACC4BTG3</accession>
<dbReference type="Proteomes" id="UP000309997">
    <property type="component" value="Unassembled WGS sequence"/>
</dbReference>
<keyword evidence="2" id="KW-1185">Reference proteome</keyword>
<proteinExistence type="predicted"/>
<dbReference type="EMBL" id="RCHU02000008">
    <property type="protein sequence ID" value="KAL3581923.1"/>
    <property type="molecule type" value="Genomic_DNA"/>
</dbReference>
<protein>
    <submittedName>
        <fullName evidence="1">Uncharacterized protein</fullName>
    </submittedName>
</protein>
<sequence>MRGEGKLRAASDREETESKKWVPTKSFSYFVRVRTVKAKANFSPGTCTCPFPQHAIEILCIVVEGQSNSGTTQHGHASFSGPIRKETESIETEQNSSTDNEGDRTDEFFRGVQGRESHVMCTFEFYALFLYHSRHLLRNNDDQLSESPPPPPPPPPATNSSNHETRDSCINIPIFHGFLSGDDARFCAECFRSNIHGKFRPAVASHATISPSDNVPVAFSGGLLPGLPFFLFFNSAGQPYMISFLLLLLSSMGPLAIDRASFSREICRRKLSGSFMRISRTECGFVMGFLLLRLLFWTSFSGDFGKWPALEESRMVAIQIAFGILRWHPQISFEGTHPPYPLLALGYEPYMRQAQS</sequence>
<name>A0ACC4BTG3_POPAL</name>
<reference evidence="1 2" key="1">
    <citation type="journal article" date="2024" name="Plant Biotechnol. J.">
        <title>Genome and CRISPR/Cas9 system of a widespread forest tree (Populus alba) in the world.</title>
        <authorList>
            <person name="Liu Y.J."/>
            <person name="Jiang P.F."/>
            <person name="Han X.M."/>
            <person name="Li X.Y."/>
            <person name="Wang H.M."/>
            <person name="Wang Y.J."/>
            <person name="Wang X.X."/>
            <person name="Zeng Q.Y."/>
        </authorList>
    </citation>
    <scope>NUCLEOTIDE SEQUENCE [LARGE SCALE GENOMIC DNA]</scope>
    <source>
        <strain evidence="2">cv. PAL-ZL1</strain>
    </source>
</reference>
<evidence type="ECO:0000313" key="1">
    <source>
        <dbReference type="EMBL" id="KAL3581923.1"/>
    </source>
</evidence>
<gene>
    <name evidence="1" type="ORF">D5086_016255</name>
</gene>
<evidence type="ECO:0000313" key="2">
    <source>
        <dbReference type="Proteomes" id="UP000309997"/>
    </source>
</evidence>
<comment type="caution">
    <text evidence="1">The sequence shown here is derived from an EMBL/GenBank/DDBJ whole genome shotgun (WGS) entry which is preliminary data.</text>
</comment>